<evidence type="ECO:0000256" key="3">
    <source>
        <dbReference type="ARBA" id="ARBA00022692"/>
    </source>
</evidence>
<gene>
    <name evidence="7" type="ORF">KUM34_020510</name>
</gene>
<comment type="subcellular location">
    <subcellularLocation>
        <location evidence="1">Membrane</location>
        <topology evidence="1">Single-pass membrane protein</topology>
    </subcellularLocation>
</comment>
<dbReference type="Pfam" id="PF04011">
    <property type="entry name" value="LemA"/>
    <property type="match status" value="1"/>
</dbReference>
<evidence type="ECO:0000256" key="2">
    <source>
        <dbReference type="ARBA" id="ARBA00008854"/>
    </source>
</evidence>
<name>A0AA46WVT9_RHORH</name>
<dbReference type="Gene3D" id="1.20.1440.20">
    <property type="entry name" value="LemA-like domain"/>
    <property type="match status" value="1"/>
</dbReference>
<dbReference type="SUPFAM" id="SSF140478">
    <property type="entry name" value="LemA-like"/>
    <property type="match status" value="1"/>
</dbReference>
<keyword evidence="4" id="KW-1133">Transmembrane helix</keyword>
<sequence length="214" mass="22801">MTSVAVVLCVAVVVAVVLWLRAGVRRLRTLQQRHRESLRLLLHELDDRYDLVPALIAASAGAGVEREHIRPVVGARSLAIGVRDQRLGLTERAGAENALSATLHELIGGLEGVNHWPFIRVARELQTREQRIAGAVRVHNDLGGALNTAVGRFPTSLFAKLAAVGPVVLFEAPAPVTASGPARRPETVEADTETAVVASDVRPESEATSDTVAA</sequence>
<evidence type="ECO:0000256" key="5">
    <source>
        <dbReference type="ARBA" id="ARBA00023136"/>
    </source>
</evidence>
<evidence type="ECO:0000313" key="7">
    <source>
        <dbReference type="EMBL" id="UZF44221.1"/>
    </source>
</evidence>
<dbReference type="PANTHER" id="PTHR34478">
    <property type="entry name" value="PROTEIN LEMA"/>
    <property type="match status" value="1"/>
</dbReference>
<dbReference type="EMBL" id="CP083974">
    <property type="protein sequence ID" value="UZF44221.1"/>
    <property type="molecule type" value="Genomic_DNA"/>
</dbReference>
<protein>
    <submittedName>
        <fullName evidence="7">LemA family protein</fullName>
    </submittedName>
</protein>
<dbReference type="InterPro" id="IPR023353">
    <property type="entry name" value="LemA-like_dom_sf"/>
</dbReference>
<keyword evidence="3" id="KW-0812">Transmembrane</keyword>
<dbReference type="AlphaFoldDB" id="A0AA46WVT9"/>
<evidence type="ECO:0000256" key="6">
    <source>
        <dbReference type="SAM" id="MobiDB-lite"/>
    </source>
</evidence>
<dbReference type="GO" id="GO:0016020">
    <property type="term" value="C:membrane"/>
    <property type="evidence" value="ECO:0007669"/>
    <property type="project" value="UniProtKB-SubCell"/>
</dbReference>
<proteinExistence type="inferred from homology"/>
<keyword evidence="5" id="KW-0472">Membrane</keyword>
<evidence type="ECO:0000256" key="1">
    <source>
        <dbReference type="ARBA" id="ARBA00004167"/>
    </source>
</evidence>
<organism evidence="7 8">
    <name type="scientific">Rhodococcus rhodochrous</name>
    <dbReference type="NCBI Taxonomy" id="1829"/>
    <lineage>
        <taxon>Bacteria</taxon>
        <taxon>Bacillati</taxon>
        <taxon>Actinomycetota</taxon>
        <taxon>Actinomycetes</taxon>
        <taxon>Mycobacteriales</taxon>
        <taxon>Nocardiaceae</taxon>
        <taxon>Rhodococcus</taxon>
    </lineage>
</organism>
<accession>A0AA46WVT9</accession>
<evidence type="ECO:0000313" key="8">
    <source>
        <dbReference type="Proteomes" id="UP001162740"/>
    </source>
</evidence>
<dbReference type="PANTHER" id="PTHR34478:SF2">
    <property type="entry name" value="MEMBRANE PROTEIN"/>
    <property type="match status" value="1"/>
</dbReference>
<feature type="region of interest" description="Disordered" evidence="6">
    <location>
        <begin position="176"/>
        <end position="214"/>
    </location>
</feature>
<comment type="similarity">
    <text evidence="2">Belongs to the LemA family.</text>
</comment>
<evidence type="ECO:0000256" key="4">
    <source>
        <dbReference type="ARBA" id="ARBA00022989"/>
    </source>
</evidence>
<dbReference type="Proteomes" id="UP001162740">
    <property type="component" value="Chromosome"/>
</dbReference>
<reference evidence="7 8" key="1">
    <citation type="journal article" date="2021" name="Front. Microbiol.">
        <title>Bacterial Transformation of Aromatic Monomers in Softwood Black Liquor.</title>
        <authorList>
            <person name="Navas L.E."/>
            <person name="Dexter G."/>
            <person name="Liu J."/>
            <person name="Levy-Booth D."/>
            <person name="Cho M."/>
            <person name="Jang S.K."/>
            <person name="Mansfield S.D."/>
            <person name="Renneckar S."/>
            <person name="Mohn W.W."/>
            <person name="Eltis L.D."/>
        </authorList>
    </citation>
    <scope>NUCLEOTIDE SEQUENCE [LARGE SCALE GENOMIC DNA]</scope>
    <source>
        <strain evidence="7 8">GD02</strain>
    </source>
</reference>
<dbReference type="InterPro" id="IPR007156">
    <property type="entry name" value="MamQ_LemA"/>
</dbReference>